<evidence type="ECO:0000259" key="8">
    <source>
        <dbReference type="PROSITE" id="PS50928"/>
    </source>
</evidence>
<accession>A0A5R9GC14</accession>
<evidence type="ECO:0000256" key="6">
    <source>
        <dbReference type="ARBA" id="ARBA00023136"/>
    </source>
</evidence>
<proteinExistence type="inferred from homology"/>
<name>A0A5R9GC14_9BACL</name>
<dbReference type="InterPro" id="IPR050901">
    <property type="entry name" value="BP-dep_ABC_trans_perm"/>
</dbReference>
<dbReference type="Proteomes" id="UP000309676">
    <property type="component" value="Unassembled WGS sequence"/>
</dbReference>
<feature type="transmembrane region" description="Helical" evidence="7">
    <location>
        <begin position="12"/>
        <end position="33"/>
    </location>
</feature>
<keyword evidence="6 7" id="KW-0472">Membrane</keyword>
<keyword evidence="3" id="KW-1003">Cell membrane</keyword>
<dbReference type="GO" id="GO:0005886">
    <property type="term" value="C:plasma membrane"/>
    <property type="evidence" value="ECO:0007669"/>
    <property type="project" value="UniProtKB-SubCell"/>
</dbReference>
<evidence type="ECO:0000256" key="5">
    <source>
        <dbReference type="ARBA" id="ARBA00022989"/>
    </source>
</evidence>
<sequence length="282" mass="31499">MNKSKNGVKLFFSYLLLILVAICVFYPTLWIIMSSFKVGNSLFSETLIPKQLTLEHYADLFKDQKDRDFRFVQWYWNTIKVATISMVLGTLVQLLTAYAISRYRFYGRKTLMTTILILGMFPGFMSMIATYIILMQLNLLGTHGALILVYTAGAALGMFVAKGYFDTLPKALEESARIDGAGHLKIFFSIFLPLSRPIMTYVALTTFAGAWVDFIFARLILSKARDQWTLAVGLVEMVDTYTSTEFTLFAAGSVLAAIPVTVLFMALQKLLVEGLTAGATKG</sequence>
<evidence type="ECO:0000256" key="1">
    <source>
        <dbReference type="ARBA" id="ARBA00004651"/>
    </source>
</evidence>
<evidence type="ECO:0000313" key="10">
    <source>
        <dbReference type="Proteomes" id="UP000309676"/>
    </source>
</evidence>
<dbReference type="EMBL" id="VCIW01000016">
    <property type="protein sequence ID" value="TLS50213.1"/>
    <property type="molecule type" value="Genomic_DNA"/>
</dbReference>
<feature type="domain" description="ABC transmembrane type-1" evidence="8">
    <location>
        <begin position="75"/>
        <end position="267"/>
    </location>
</feature>
<keyword evidence="2 7" id="KW-0813">Transport</keyword>
<dbReference type="InterPro" id="IPR000515">
    <property type="entry name" value="MetI-like"/>
</dbReference>
<keyword evidence="10" id="KW-1185">Reference proteome</keyword>
<evidence type="ECO:0000256" key="4">
    <source>
        <dbReference type="ARBA" id="ARBA00022692"/>
    </source>
</evidence>
<comment type="similarity">
    <text evidence="7">Belongs to the binding-protein-dependent transport system permease family.</text>
</comment>
<dbReference type="Gene3D" id="1.10.3720.10">
    <property type="entry name" value="MetI-like"/>
    <property type="match status" value="1"/>
</dbReference>
<dbReference type="GO" id="GO:0015423">
    <property type="term" value="F:ABC-type maltose transporter activity"/>
    <property type="evidence" value="ECO:0007669"/>
    <property type="project" value="TreeGrafter"/>
</dbReference>
<dbReference type="PROSITE" id="PS50928">
    <property type="entry name" value="ABC_TM1"/>
    <property type="match status" value="1"/>
</dbReference>
<dbReference type="AlphaFoldDB" id="A0A5R9GC14"/>
<evidence type="ECO:0000256" key="3">
    <source>
        <dbReference type="ARBA" id="ARBA00022475"/>
    </source>
</evidence>
<dbReference type="SUPFAM" id="SSF161098">
    <property type="entry name" value="MetI-like"/>
    <property type="match status" value="1"/>
</dbReference>
<evidence type="ECO:0000256" key="7">
    <source>
        <dbReference type="RuleBase" id="RU363032"/>
    </source>
</evidence>
<protein>
    <submittedName>
        <fullName evidence="9">Sugar ABC transporter permease</fullName>
    </submittedName>
</protein>
<dbReference type="Pfam" id="PF00528">
    <property type="entry name" value="BPD_transp_1"/>
    <property type="match status" value="1"/>
</dbReference>
<feature type="transmembrane region" description="Helical" evidence="7">
    <location>
        <begin position="74"/>
        <end position="99"/>
    </location>
</feature>
<keyword evidence="5 7" id="KW-1133">Transmembrane helix</keyword>
<dbReference type="OrthoDB" id="9794684at2"/>
<feature type="transmembrane region" description="Helical" evidence="7">
    <location>
        <begin position="111"/>
        <end position="134"/>
    </location>
</feature>
<dbReference type="CDD" id="cd06261">
    <property type="entry name" value="TM_PBP2"/>
    <property type="match status" value="1"/>
</dbReference>
<keyword evidence="4 7" id="KW-0812">Transmembrane</keyword>
<dbReference type="InterPro" id="IPR035906">
    <property type="entry name" value="MetI-like_sf"/>
</dbReference>
<feature type="transmembrane region" description="Helical" evidence="7">
    <location>
        <begin position="246"/>
        <end position="267"/>
    </location>
</feature>
<dbReference type="PANTHER" id="PTHR32243:SF34">
    <property type="entry name" value="GALACTOOLIGOSACCHARIDES TRANSPORT SYSTEM PERMEASE PROTEIN GANQ"/>
    <property type="match status" value="1"/>
</dbReference>
<organism evidence="9 10">
    <name type="scientific">Paenibacillus antri</name>
    <dbReference type="NCBI Taxonomy" id="2582848"/>
    <lineage>
        <taxon>Bacteria</taxon>
        <taxon>Bacillati</taxon>
        <taxon>Bacillota</taxon>
        <taxon>Bacilli</taxon>
        <taxon>Bacillales</taxon>
        <taxon>Paenibacillaceae</taxon>
        <taxon>Paenibacillus</taxon>
    </lineage>
</organism>
<dbReference type="PANTHER" id="PTHR32243">
    <property type="entry name" value="MALTOSE TRANSPORT SYSTEM PERMEASE-RELATED"/>
    <property type="match status" value="1"/>
</dbReference>
<comment type="caution">
    <text evidence="9">The sequence shown here is derived from an EMBL/GenBank/DDBJ whole genome shotgun (WGS) entry which is preliminary data.</text>
</comment>
<dbReference type="RefSeq" id="WP_138196367.1">
    <property type="nucleotide sequence ID" value="NZ_VCIW01000016.1"/>
</dbReference>
<reference evidence="9 10" key="1">
    <citation type="submission" date="2019-05" db="EMBL/GenBank/DDBJ databases">
        <authorList>
            <person name="Narsing Rao M.P."/>
            <person name="Li W.J."/>
        </authorList>
    </citation>
    <scope>NUCLEOTIDE SEQUENCE [LARGE SCALE GENOMIC DNA]</scope>
    <source>
        <strain evidence="9 10">SYSU_K30003</strain>
    </source>
</reference>
<feature type="transmembrane region" description="Helical" evidence="7">
    <location>
        <begin position="140"/>
        <end position="161"/>
    </location>
</feature>
<dbReference type="GO" id="GO:0042956">
    <property type="term" value="P:maltodextrin transmembrane transport"/>
    <property type="evidence" value="ECO:0007669"/>
    <property type="project" value="TreeGrafter"/>
</dbReference>
<comment type="subcellular location">
    <subcellularLocation>
        <location evidence="1 7">Cell membrane</location>
        <topology evidence="1 7">Multi-pass membrane protein</topology>
    </subcellularLocation>
</comment>
<evidence type="ECO:0000256" key="2">
    <source>
        <dbReference type="ARBA" id="ARBA00022448"/>
    </source>
</evidence>
<evidence type="ECO:0000313" key="9">
    <source>
        <dbReference type="EMBL" id="TLS50213.1"/>
    </source>
</evidence>
<feature type="transmembrane region" description="Helical" evidence="7">
    <location>
        <begin position="198"/>
        <end position="221"/>
    </location>
</feature>
<gene>
    <name evidence="9" type="ORF">FE782_21345</name>
</gene>